<organism evidence="1">
    <name type="scientific">hydrothermal vent metagenome</name>
    <dbReference type="NCBI Taxonomy" id="652676"/>
    <lineage>
        <taxon>unclassified sequences</taxon>
        <taxon>metagenomes</taxon>
        <taxon>ecological metagenomes</taxon>
    </lineage>
</organism>
<reference evidence="1" key="1">
    <citation type="submission" date="2018-06" db="EMBL/GenBank/DDBJ databases">
        <authorList>
            <person name="Zhirakovskaya E."/>
        </authorList>
    </citation>
    <scope>NUCLEOTIDE SEQUENCE</scope>
</reference>
<protein>
    <recommendedName>
        <fullName evidence="2">Phosphatase</fullName>
    </recommendedName>
</protein>
<name>A0A3B0ZSH9_9ZZZZ</name>
<proteinExistence type="predicted"/>
<evidence type="ECO:0008006" key="2">
    <source>
        <dbReference type="Google" id="ProtNLM"/>
    </source>
</evidence>
<accession>A0A3B0ZSH9</accession>
<dbReference type="InterPro" id="IPR036412">
    <property type="entry name" value="HAD-like_sf"/>
</dbReference>
<evidence type="ECO:0000313" key="1">
    <source>
        <dbReference type="EMBL" id="VAW90307.1"/>
    </source>
</evidence>
<dbReference type="Gene3D" id="3.40.50.1000">
    <property type="entry name" value="HAD superfamily/HAD-like"/>
    <property type="match status" value="1"/>
</dbReference>
<dbReference type="SUPFAM" id="SSF56784">
    <property type="entry name" value="HAD-like"/>
    <property type="match status" value="1"/>
</dbReference>
<dbReference type="EMBL" id="UOFQ01000180">
    <property type="protein sequence ID" value="VAW90307.1"/>
    <property type="molecule type" value="Genomic_DNA"/>
</dbReference>
<gene>
    <name evidence="1" type="ORF">MNBD_GAMMA17-1184</name>
</gene>
<sequence length="240" mass="26910">MHTDSSDTQRLAEIFSDLGGTFVTPATEISVRLKNIKAIVFDWDGVFNDGFKGEGLPSIFSEADSMGTNMLRYGLWRQNSGLPIAAIISGEQNLTARHFATREHFHHVYLAIPDKREALAHLCATQNIKAENVAFVFDDVNDLGMAAQCGLRLMVNRKAGPLLHQYAIDNNCCDYIMASCGSNHAVREAMELLLGFIGNFDNVIDSRTRYDDEYKDYFEQRQRITTQNFKIDADTIVASD</sequence>
<dbReference type="AlphaFoldDB" id="A0A3B0ZSH9"/>
<dbReference type="InterPro" id="IPR023214">
    <property type="entry name" value="HAD_sf"/>
</dbReference>